<name>A0A554JD14_9BACT</name>
<dbReference type="InterPro" id="IPR005712">
    <property type="entry name" value="Ribosomal_uS5_bac-type"/>
</dbReference>
<comment type="similarity">
    <text evidence="1 9">Belongs to the universal ribosomal protein uS5 family.</text>
</comment>
<dbReference type="GO" id="GO:0006412">
    <property type="term" value="P:translation"/>
    <property type="evidence" value="ECO:0007669"/>
    <property type="project" value="InterPro"/>
</dbReference>
<dbReference type="InterPro" id="IPR013810">
    <property type="entry name" value="Ribosomal_uS5_N"/>
</dbReference>
<dbReference type="Proteomes" id="UP000316253">
    <property type="component" value="Unassembled WGS sequence"/>
</dbReference>
<dbReference type="PROSITE" id="PS50881">
    <property type="entry name" value="S5_DSRBD"/>
    <property type="match status" value="1"/>
</dbReference>
<evidence type="ECO:0000313" key="12">
    <source>
        <dbReference type="Proteomes" id="UP000316253"/>
    </source>
</evidence>
<dbReference type="InterPro" id="IPR005324">
    <property type="entry name" value="Ribosomal_uS5_C"/>
</dbReference>
<evidence type="ECO:0000256" key="2">
    <source>
        <dbReference type="ARBA" id="ARBA00022730"/>
    </source>
</evidence>
<dbReference type="FunFam" id="3.30.230.10:FF:000002">
    <property type="entry name" value="30S ribosomal protein S5"/>
    <property type="match status" value="1"/>
</dbReference>
<dbReference type="AlphaFoldDB" id="A0A554JD14"/>
<protein>
    <recommendedName>
        <fullName evidence="6">Small ribosomal subunit protein uS5</fullName>
    </recommendedName>
    <alternativeName>
        <fullName evidence="7">30S ribosomal protein S5</fullName>
    </alternativeName>
</protein>
<keyword evidence="3" id="KW-0694">RNA-binding</keyword>
<dbReference type="InterPro" id="IPR014721">
    <property type="entry name" value="Ribsml_uS5_D2-typ_fold_subgr"/>
</dbReference>
<dbReference type="InterPro" id="IPR020568">
    <property type="entry name" value="Ribosomal_Su5_D2-typ_SF"/>
</dbReference>
<dbReference type="GO" id="GO:0005737">
    <property type="term" value="C:cytoplasm"/>
    <property type="evidence" value="ECO:0007669"/>
    <property type="project" value="UniProtKB-ARBA"/>
</dbReference>
<feature type="non-terminal residue" evidence="11">
    <location>
        <position position="153"/>
    </location>
</feature>
<dbReference type="InterPro" id="IPR000851">
    <property type="entry name" value="Ribosomal_uS5"/>
</dbReference>
<dbReference type="PANTHER" id="PTHR48277:SF1">
    <property type="entry name" value="MITOCHONDRIAL RIBOSOMAL PROTEIN S5"/>
    <property type="match status" value="1"/>
</dbReference>
<accession>A0A554JD14</accession>
<organism evidence="11 12">
    <name type="scientific">Candidatus Berkelbacteria bacterium Gr01-1014_85</name>
    <dbReference type="NCBI Taxonomy" id="2017150"/>
    <lineage>
        <taxon>Bacteria</taxon>
        <taxon>Candidatus Berkelbacteria</taxon>
    </lineage>
</organism>
<keyword evidence="4 8" id="KW-0689">Ribosomal protein</keyword>
<keyword evidence="5 8" id="KW-0687">Ribonucleoprotein</keyword>
<evidence type="ECO:0000256" key="3">
    <source>
        <dbReference type="ARBA" id="ARBA00022884"/>
    </source>
</evidence>
<dbReference type="GO" id="GO:0015935">
    <property type="term" value="C:small ribosomal subunit"/>
    <property type="evidence" value="ECO:0007669"/>
    <property type="project" value="InterPro"/>
</dbReference>
<dbReference type="Gene3D" id="3.30.230.10">
    <property type="match status" value="1"/>
</dbReference>
<reference evidence="11 12" key="1">
    <citation type="submission" date="2017-08" db="EMBL/GenBank/DDBJ databases">
        <title>Mechanisms for carbon and nitrogen cycling indicate functional differentiation within the Candidate Phyla Radiation.</title>
        <authorList>
            <person name="Danczak R.E."/>
            <person name="Johnston M.D."/>
            <person name="Kenah C."/>
            <person name="Slattery M."/>
            <person name="Wrighton K.C."/>
            <person name="Wilkins M.J."/>
        </authorList>
    </citation>
    <scope>NUCLEOTIDE SEQUENCE [LARGE SCALE GENOMIC DNA]</scope>
    <source>
        <strain evidence="11">Gr01-1014_85</strain>
    </source>
</reference>
<evidence type="ECO:0000256" key="7">
    <source>
        <dbReference type="ARBA" id="ARBA00035519"/>
    </source>
</evidence>
<evidence type="ECO:0000256" key="9">
    <source>
        <dbReference type="RuleBase" id="RU003823"/>
    </source>
</evidence>
<dbReference type="NCBIfam" id="TIGR01021">
    <property type="entry name" value="rpsE_bact"/>
    <property type="match status" value="1"/>
</dbReference>
<comment type="caution">
    <text evidence="11">The sequence shown here is derived from an EMBL/GenBank/DDBJ whole genome shotgun (WGS) entry which is preliminary data.</text>
</comment>
<evidence type="ECO:0000313" key="11">
    <source>
        <dbReference type="EMBL" id="TSC66255.1"/>
    </source>
</evidence>
<dbReference type="Pfam" id="PF03719">
    <property type="entry name" value="Ribosomal_S5_C"/>
    <property type="match status" value="1"/>
</dbReference>
<evidence type="ECO:0000256" key="4">
    <source>
        <dbReference type="ARBA" id="ARBA00022980"/>
    </source>
</evidence>
<gene>
    <name evidence="11" type="ORF">CEO22_177</name>
</gene>
<evidence type="ECO:0000256" key="5">
    <source>
        <dbReference type="ARBA" id="ARBA00023274"/>
    </source>
</evidence>
<dbReference type="PANTHER" id="PTHR48277">
    <property type="entry name" value="MITOCHONDRIAL RIBOSOMAL PROTEIN S5"/>
    <property type="match status" value="1"/>
</dbReference>
<evidence type="ECO:0000256" key="8">
    <source>
        <dbReference type="PROSITE-ProRule" id="PRU00268"/>
    </source>
</evidence>
<proteinExistence type="inferred from homology"/>
<dbReference type="EMBL" id="VMFD01000011">
    <property type="protein sequence ID" value="TSC66255.1"/>
    <property type="molecule type" value="Genomic_DNA"/>
</dbReference>
<dbReference type="Pfam" id="PF00333">
    <property type="entry name" value="Ribosomal_S5"/>
    <property type="match status" value="1"/>
</dbReference>
<dbReference type="SUPFAM" id="SSF54211">
    <property type="entry name" value="Ribosomal protein S5 domain 2-like"/>
    <property type="match status" value="1"/>
</dbReference>
<evidence type="ECO:0000256" key="1">
    <source>
        <dbReference type="ARBA" id="ARBA00008945"/>
    </source>
</evidence>
<dbReference type="GO" id="GO:0019843">
    <property type="term" value="F:rRNA binding"/>
    <property type="evidence" value="ECO:0007669"/>
    <property type="project" value="UniProtKB-KW"/>
</dbReference>
<evidence type="ECO:0000259" key="10">
    <source>
        <dbReference type="PROSITE" id="PS50881"/>
    </source>
</evidence>
<feature type="domain" description="S5 DRBM" evidence="10">
    <location>
        <begin position="23"/>
        <end position="86"/>
    </location>
</feature>
<dbReference type="SUPFAM" id="SSF54768">
    <property type="entry name" value="dsRNA-binding domain-like"/>
    <property type="match status" value="1"/>
</dbReference>
<dbReference type="Gene3D" id="3.30.160.20">
    <property type="match status" value="1"/>
</dbReference>
<evidence type="ECO:0000256" key="6">
    <source>
        <dbReference type="ARBA" id="ARBA00035255"/>
    </source>
</evidence>
<sequence>MIAKNPKVETELIKGELVEKNPFEERVVEVNRISRTVAGGRRMRFRALVVVGNRNGQVGIGLAKSNEVASATAKAVRRAKKSLITVPLSNETIPHAVTMHYGSAQVILKPAPAGTSVIAGGPVRAVVELAGIRNISSKIIGGTSNKLNNVMAT</sequence>
<keyword evidence="2" id="KW-0699">rRNA-binding</keyword>
<dbReference type="GO" id="GO:0003735">
    <property type="term" value="F:structural constituent of ribosome"/>
    <property type="evidence" value="ECO:0007669"/>
    <property type="project" value="UniProtKB-UniRule"/>
</dbReference>